<dbReference type="SUPFAM" id="SSF51294">
    <property type="entry name" value="Hedgehog/intein (Hint) domain"/>
    <property type="match status" value="1"/>
</dbReference>
<dbReference type="EMBL" id="JAVFWL010000006">
    <property type="protein sequence ID" value="KAK6759383.1"/>
    <property type="molecule type" value="Genomic_DNA"/>
</dbReference>
<evidence type="ECO:0000313" key="6">
    <source>
        <dbReference type="Proteomes" id="UP001303046"/>
    </source>
</evidence>
<dbReference type="Pfam" id="PF01079">
    <property type="entry name" value="Hint"/>
    <property type="match status" value="1"/>
</dbReference>
<organism evidence="5 6">
    <name type="scientific">Necator americanus</name>
    <name type="common">Human hookworm</name>
    <dbReference type="NCBI Taxonomy" id="51031"/>
    <lineage>
        <taxon>Eukaryota</taxon>
        <taxon>Metazoa</taxon>
        <taxon>Ecdysozoa</taxon>
        <taxon>Nematoda</taxon>
        <taxon>Chromadorea</taxon>
        <taxon>Rhabditida</taxon>
        <taxon>Rhabditina</taxon>
        <taxon>Rhabditomorpha</taxon>
        <taxon>Strongyloidea</taxon>
        <taxon>Ancylostomatidae</taxon>
        <taxon>Bunostominae</taxon>
        <taxon>Necator</taxon>
    </lineage>
</organism>
<dbReference type="InterPro" id="IPR006141">
    <property type="entry name" value="Intein_N"/>
</dbReference>
<evidence type="ECO:0000256" key="1">
    <source>
        <dbReference type="SAM" id="MobiDB-lite"/>
    </source>
</evidence>
<evidence type="ECO:0000313" key="5">
    <source>
        <dbReference type="EMBL" id="KAK6759383.1"/>
    </source>
</evidence>
<evidence type="ECO:0000259" key="4">
    <source>
        <dbReference type="SMART" id="SM00306"/>
    </source>
</evidence>
<dbReference type="CDD" id="cd00081">
    <property type="entry name" value="Hint"/>
    <property type="match status" value="1"/>
</dbReference>
<feature type="domain" description="Hint" evidence="3">
    <location>
        <begin position="930"/>
        <end position="974"/>
    </location>
</feature>
<feature type="signal peptide" evidence="2">
    <location>
        <begin position="1"/>
        <end position="21"/>
    </location>
</feature>
<dbReference type="PROSITE" id="PS50817">
    <property type="entry name" value="INTEIN_N_TER"/>
    <property type="match status" value="1"/>
</dbReference>
<reference evidence="5 6" key="1">
    <citation type="submission" date="2023-08" db="EMBL/GenBank/DDBJ databases">
        <title>A Necator americanus chromosomal reference genome.</title>
        <authorList>
            <person name="Ilik V."/>
            <person name="Petrzelkova K.J."/>
            <person name="Pardy F."/>
            <person name="Fuh T."/>
            <person name="Niatou-Singa F.S."/>
            <person name="Gouil Q."/>
            <person name="Baker L."/>
            <person name="Ritchie M.E."/>
            <person name="Jex A.R."/>
            <person name="Gazzola D."/>
            <person name="Li H."/>
            <person name="Toshio Fujiwara R."/>
            <person name="Zhan B."/>
            <person name="Aroian R.V."/>
            <person name="Pafco B."/>
            <person name="Schwarz E.M."/>
        </authorList>
    </citation>
    <scope>NUCLEOTIDE SEQUENCE [LARGE SCALE GENOMIC DNA]</scope>
    <source>
        <strain evidence="5 6">Aroian</strain>
        <tissue evidence="5">Whole animal</tissue>
    </source>
</reference>
<dbReference type="SMART" id="SM00306">
    <property type="entry name" value="HintN"/>
    <property type="match status" value="1"/>
</dbReference>
<feature type="region of interest" description="Disordered" evidence="1">
    <location>
        <begin position="380"/>
        <end position="400"/>
    </location>
</feature>
<protein>
    <recommendedName>
        <fullName evidence="7">Ground-like domain protein</fullName>
    </recommendedName>
</protein>
<dbReference type="InterPro" id="IPR052140">
    <property type="entry name" value="Dev_Signal_Hedgehog-like"/>
</dbReference>
<dbReference type="PANTHER" id="PTHR46706">
    <property type="entry name" value="PROTEIN QUA-1-RELATED"/>
    <property type="match status" value="1"/>
</dbReference>
<dbReference type="Pfam" id="PF04155">
    <property type="entry name" value="Ground-like"/>
    <property type="match status" value="2"/>
</dbReference>
<gene>
    <name evidence="5" type="primary">Necator_chrX.g21307</name>
    <name evidence="5" type="ORF">RB195_021146</name>
</gene>
<evidence type="ECO:0000259" key="3">
    <source>
        <dbReference type="SMART" id="SM00305"/>
    </source>
</evidence>
<feature type="domain" description="Hint" evidence="4">
    <location>
        <begin position="818"/>
        <end position="929"/>
    </location>
</feature>
<feature type="region of interest" description="Disordered" evidence="1">
    <location>
        <begin position="177"/>
        <end position="230"/>
    </location>
</feature>
<dbReference type="Proteomes" id="UP001303046">
    <property type="component" value="Unassembled WGS sequence"/>
</dbReference>
<evidence type="ECO:0000256" key="2">
    <source>
        <dbReference type="SAM" id="SignalP"/>
    </source>
</evidence>
<keyword evidence="6" id="KW-1185">Reference proteome</keyword>
<dbReference type="PANTHER" id="PTHR46706:SF7">
    <property type="entry name" value="GROUNDHOG (HEDGEHOG-LIKE FAMILY)-RELATED"/>
    <property type="match status" value="1"/>
</dbReference>
<sequence>MLTGLFRYCLCLILGTQLVYSNVNDSISTSSHQQRNITSQLTIQRTKRAATAQCSSTSSNNVAHSLVSSICCDSMIPLFIDNQLSTNDGLGSITRAVQQRIQSRFNRSFEVVISESDFVINTYYSGPRQCKFETDRYFVALYETPTQYDVADTTVENFLASIDSRDPLGWKQAPLAEQNEALPVDGTTNIESGSDSDVASLSGSSAASSGSAASNSATSSAQPGSGGACSWRGSAADANVPYTFTSEECCDVRLNIIMRDAATRSRDTPHLGDSAKYDPFNIAQEDYLASTDAEEPLGSTRYTSLRGDRPDIRIEPSAGEDISIQPAVLQARALIYEGAGGAGRTSNREPEVSVSDIFTDDSDLATASVINGFNVGGNRTLGTVPSEESRGLPPGTHCDKGNKTGDKCCSGLLFETMTDAFYELSSSPQFAFASAGNIASLIQKRAQLRFDQSFEVVVSSGDFALASHGVGDQTCKYKERGFTAIAYTTPTQYDITQTAAESYYASISSRDNLGATQTSLPGQRPFHTPLQLYGEGAGAGLPTIQYNAEEQLQMSVEAFISTDDFAISSAYEGNEICKYRIDRYYIMAYATPVQYPIHSQIYDDTGPAIPINCPGELDGLDGAVCCDGTIQYEMTRAIDEALQNQPEGQRSNDALATKRKSVRKLSFSLLQKHLLRQYHGILKDDLEELSKRSSHAQTSRGRQIFTIKTLAKLIAWVTTPLLSNRAMRNMHANTMMFWPIQFVEPQLPIAPLEVPFQAVPPVQAPPPVPQAPVGAAPPAFVFGPPAVAAPPVAPPAFAPPAAVPVFYGGGGGGGGGGGACFSTDTWVTTPNGKKRMDQLKVGDFVLTANLTAVYYAPMSLWIHREPDLVTKFITIMTDYGKMLALTPRHLIFRNKCDEYYEERVYALPPNSQAVYAEELEVGDCVYLFYRTGFRQQKLQDISITQRRGVFSPLTPNGRIIVNDMLASCYSDVNEATLQTTYFSVRLDT</sequence>
<proteinExistence type="predicted"/>
<dbReference type="Gene3D" id="2.170.16.10">
    <property type="entry name" value="Hedgehog/Intein (Hint) domain"/>
    <property type="match status" value="1"/>
</dbReference>
<accession>A0ABR1EA04</accession>
<dbReference type="InterPro" id="IPR003587">
    <property type="entry name" value="Hint_dom_N"/>
</dbReference>
<comment type="caution">
    <text evidence="5">The sequence shown here is derived from an EMBL/GenBank/DDBJ whole genome shotgun (WGS) entry which is preliminary data.</text>
</comment>
<keyword evidence="2" id="KW-0732">Signal</keyword>
<dbReference type="InterPro" id="IPR036844">
    <property type="entry name" value="Hint_dom_sf"/>
</dbReference>
<evidence type="ECO:0008006" key="7">
    <source>
        <dbReference type="Google" id="ProtNLM"/>
    </source>
</evidence>
<dbReference type="InterPro" id="IPR001767">
    <property type="entry name" value="Hedgehog_Hint"/>
</dbReference>
<name>A0ABR1EA04_NECAM</name>
<feature type="compositionally biased region" description="Low complexity" evidence="1">
    <location>
        <begin position="192"/>
        <end position="221"/>
    </location>
</feature>
<dbReference type="InterPro" id="IPR003586">
    <property type="entry name" value="Hint_dom_C"/>
</dbReference>
<dbReference type="InterPro" id="IPR007284">
    <property type="entry name" value="Ground-like_dom"/>
</dbReference>
<dbReference type="SMART" id="SM00305">
    <property type="entry name" value="HintC"/>
    <property type="match status" value="1"/>
</dbReference>
<feature type="chain" id="PRO_5045832202" description="Ground-like domain protein" evidence="2">
    <location>
        <begin position="22"/>
        <end position="988"/>
    </location>
</feature>